<feature type="domain" description="Anti-sigma K factor RskA C-terminal" evidence="1">
    <location>
        <begin position="94"/>
        <end position="213"/>
    </location>
</feature>
<evidence type="ECO:0000259" key="1">
    <source>
        <dbReference type="Pfam" id="PF10099"/>
    </source>
</evidence>
<reference evidence="2 3" key="1">
    <citation type="submission" date="2016-03" db="EMBL/GenBank/DDBJ databases">
        <title>Deep-sea bacteria in the southern Pacific.</title>
        <authorList>
            <person name="Tang K."/>
        </authorList>
    </citation>
    <scope>NUCLEOTIDE SEQUENCE [LARGE SCALE GENOMIC DNA]</scope>
    <source>
        <strain evidence="2 3">JLT2016</strain>
    </source>
</reference>
<dbReference type="InterPro" id="IPR051474">
    <property type="entry name" value="Anti-sigma-K/W_factor"/>
</dbReference>
<proteinExistence type="predicted"/>
<dbReference type="Pfam" id="PF10099">
    <property type="entry name" value="RskA_C"/>
    <property type="match status" value="1"/>
</dbReference>
<dbReference type="PANTHER" id="PTHR37461">
    <property type="entry name" value="ANTI-SIGMA-K FACTOR RSKA"/>
    <property type="match status" value="1"/>
</dbReference>
<dbReference type="RefSeq" id="WP_076622742.1">
    <property type="nucleotide sequence ID" value="NZ_BMEW01000011.1"/>
</dbReference>
<dbReference type="KEGG" id="tpro:Ga0080559_TMP1559"/>
<dbReference type="GO" id="GO:0006417">
    <property type="term" value="P:regulation of translation"/>
    <property type="evidence" value="ECO:0007669"/>
    <property type="project" value="TreeGrafter"/>
</dbReference>
<dbReference type="STRING" id="1229727.Ga0080559_TMP1559"/>
<keyword evidence="3" id="KW-1185">Reference proteome</keyword>
<dbReference type="AlphaFoldDB" id="A0A1U7D2P7"/>
<evidence type="ECO:0000313" key="2">
    <source>
        <dbReference type="EMBL" id="APX22355.1"/>
    </source>
</evidence>
<dbReference type="OrthoDB" id="9816387at2"/>
<evidence type="ECO:0000313" key="3">
    <source>
        <dbReference type="Proteomes" id="UP000186559"/>
    </source>
</evidence>
<organism evidence="2 3">
    <name type="scientific">Salipiger profundus</name>
    <dbReference type="NCBI Taxonomy" id="1229727"/>
    <lineage>
        <taxon>Bacteria</taxon>
        <taxon>Pseudomonadati</taxon>
        <taxon>Pseudomonadota</taxon>
        <taxon>Alphaproteobacteria</taxon>
        <taxon>Rhodobacterales</taxon>
        <taxon>Roseobacteraceae</taxon>
        <taxon>Salipiger</taxon>
    </lineage>
</organism>
<gene>
    <name evidence="2" type="ORF">Ga0080559_TMP1559</name>
</gene>
<dbReference type="InterPro" id="IPR018764">
    <property type="entry name" value="RskA_C"/>
</dbReference>
<name>A0A1U7D2P7_9RHOB</name>
<dbReference type="Proteomes" id="UP000186559">
    <property type="component" value="Chromosome"/>
</dbReference>
<sequence>MTDLTEDDIALAGEYVLGTLAHEQRQDAARRLVTDPAFAREVEAWETRLDPMLADLAPLSPPAALWKRIDAQLFAPSRAASPWRWLAAASAFSTAILAAVLWFGQPVSGPPGPLWVSNMVSDSGEVRLTALYDAGRGEMRVSMEGAPPPEGRDFELWLIRDGGDAVSLGLMPHDGQAAMPIDEGLRDLVVNATLAITEEPRGGAPAGVATGPVVAAAPLRRI</sequence>
<accession>A0A1U7D2P7</accession>
<dbReference type="GO" id="GO:0005886">
    <property type="term" value="C:plasma membrane"/>
    <property type="evidence" value="ECO:0007669"/>
    <property type="project" value="InterPro"/>
</dbReference>
<dbReference type="GO" id="GO:0016989">
    <property type="term" value="F:sigma factor antagonist activity"/>
    <property type="evidence" value="ECO:0007669"/>
    <property type="project" value="TreeGrafter"/>
</dbReference>
<dbReference type="EMBL" id="CP014796">
    <property type="protein sequence ID" value="APX22355.1"/>
    <property type="molecule type" value="Genomic_DNA"/>
</dbReference>
<dbReference type="PANTHER" id="PTHR37461:SF1">
    <property type="entry name" value="ANTI-SIGMA-K FACTOR RSKA"/>
    <property type="match status" value="1"/>
</dbReference>
<protein>
    <recommendedName>
        <fullName evidence="1">Anti-sigma K factor RskA C-terminal domain-containing protein</fullName>
    </recommendedName>
</protein>